<sequence>MLDGRLSLTTPEGVSLQLTPAGPFLRAVAWLLDFLLWAAACLLMRLAMPHGKLGEGIFMLLLFVSYWGYPIISEVYFSGRTLGKRAVGLEVVRSDGLPVGWRESTLRNLMLVADFLPVMYATGLVCMMFDLRFRRLGDIVAGTQVIYYEKAAPRPTPLLAQPLPLPFPLSPDQQRTLVDLFEREAKLPFDRMAELGSIAEALTGARGAESVERMRSYVAGLTQ</sequence>
<name>A0AA48W5W7_9BURK</name>
<evidence type="ECO:0000259" key="6">
    <source>
        <dbReference type="Pfam" id="PF06271"/>
    </source>
</evidence>
<keyword evidence="8" id="KW-1185">Reference proteome</keyword>
<evidence type="ECO:0000256" key="3">
    <source>
        <dbReference type="ARBA" id="ARBA00022989"/>
    </source>
</evidence>
<dbReference type="EMBL" id="CP065053">
    <property type="protein sequence ID" value="QPI47457.1"/>
    <property type="molecule type" value="Genomic_DNA"/>
</dbReference>
<evidence type="ECO:0000256" key="5">
    <source>
        <dbReference type="SAM" id="Phobius"/>
    </source>
</evidence>
<evidence type="ECO:0000256" key="4">
    <source>
        <dbReference type="ARBA" id="ARBA00023136"/>
    </source>
</evidence>
<keyword evidence="4 5" id="KW-0472">Membrane</keyword>
<protein>
    <submittedName>
        <fullName evidence="7">RDD family protein</fullName>
    </submittedName>
</protein>
<keyword evidence="3 5" id="KW-1133">Transmembrane helix</keyword>
<proteinExistence type="predicted"/>
<evidence type="ECO:0000256" key="2">
    <source>
        <dbReference type="ARBA" id="ARBA00022692"/>
    </source>
</evidence>
<evidence type="ECO:0000313" key="8">
    <source>
        <dbReference type="Proteomes" id="UP000662888"/>
    </source>
</evidence>
<dbReference type="RefSeq" id="WP_206087163.1">
    <property type="nucleotide sequence ID" value="NZ_CP065053.1"/>
</dbReference>
<feature type="transmembrane region" description="Helical" evidence="5">
    <location>
        <begin position="109"/>
        <end position="129"/>
    </location>
</feature>
<feature type="transmembrane region" description="Helical" evidence="5">
    <location>
        <begin position="24"/>
        <end position="44"/>
    </location>
</feature>
<feature type="domain" description="RDD" evidence="6">
    <location>
        <begin position="21"/>
        <end position="142"/>
    </location>
</feature>
<dbReference type="Proteomes" id="UP000662888">
    <property type="component" value="Chromosome"/>
</dbReference>
<dbReference type="PANTHER" id="PTHR38480">
    <property type="entry name" value="SLR0254 PROTEIN"/>
    <property type="match status" value="1"/>
</dbReference>
<gene>
    <name evidence="7" type="ORF">IV454_17745</name>
</gene>
<accession>A0AA48W5W7</accession>
<keyword evidence="2 5" id="KW-0812">Transmembrane</keyword>
<evidence type="ECO:0000256" key="1">
    <source>
        <dbReference type="ARBA" id="ARBA00004141"/>
    </source>
</evidence>
<organism evidence="7 8">
    <name type="scientific">Massilia antarctica</name>
    <dbReference type="NCBI Taxonomy" id="2765360"/>
    <lineage>
        <taxon>Bacteria</taxon>
        <taxon>Pseudomonadati</taxon>
        <taxon>Pseudomonadota</taxon>
        <taxon>Betaproteobacteria</taxon>
        <taxon>Burkholderiales</taxon>
        <taxon>Oxalobacteraceae</taxon>
        <taxon>Telluria group</taxon>
        <taxon>Massilia</taxon>
    </lineage>
</organism>
<evidence type="ECO:0000313" key="7">
    <source>
        <dbReference type="EMBL" id="QPI47457.1"/>
    </source>
</evidence>
<feature type="transmembrane region" description="Helical" evidence="5">
    <location>
        <begin position="56"/>
        <end position="72"/>
    </location>
</feature>
<comment type="subcellular location">
    <subcellularLocation>
        <location evidence="1">Membrane</location>
        <topology evidence="1">Multi-pass membrane protein</topology>
    </subcellularLocation>
</comment>
<dbReference type="Pfam" id="PF06271">
    <property type="entry name" value="RDD"/>
    <property type="match status" value="1"/>
</dbReference>
<reference evidence="7 8" key="1">
    <citation type="submission" date="2020-11" db="EMBL/GenBank/DDBJ databases">
        <authorList>
            <person name="Sun Q."/>
        </authorList>
    </citation>
    <scope>NUCLEOTIDE SEQUENCE [LARGE SCALE GENOMIC DNA]</scope>
    <source>
        <strain evidence="7 8">P8398</strain>
    </source>
</reference>
<dbReference type="PANTHER" id="PTHR38480:SF1">
    <property type="entry name" value="SLR0254 PROTEIN"/>
    <property type="match status" value="1"/>
</dbReference>
<dbReference type="InterPro" id="IPR010432">
    <property type="entry name" value="RDD"/>
</dbReference>